<dbReference type="EMBL" id="CM001436">
    <property type="protein sequence ID" value="EHQ35888.1"/>
    <property type="molecule type" value="Genomic_DNA"/>
</dbReference>
<accession>H1YX85</accession>
<protein>
    <submittedName>
        <fullName evidence="1">Uncharacterized protein</fullName>
    </submittedName>
</protein>
<dbReference type="HOGENOM" id="CLU_449523_0_0_2"/>
<dbReference type="AlphaFoldDB" id="H1YX85"/>
<gene>
    <name evidence="1" type="ORF">Metlim_1787</name>
</gene>
<evidence type="ECO:0000313" key="1">
    <source>
        <dbReference type="EMBL" id="EHQ35888.1"/>
    </source>
</evidence>
<dbReference type="RefSeq" id="WP_004077845.1">
    <property type="nucleotide sequence ID" value="NZ_CM001436.1"/>
</dbReference>
<organism evidence="1 2">
    <name type="scientific">Methanoplanus limicola DSM 2279</name>
    <dbReference type="NCBI Taxonomy" id="937775"/>
    <lineage>
        <taxon>Archaea</taxon>
        <taxon>Methanobacteriati</taxon>
        <taxon>Methanobacteriota</taxon>
        <taxon>Stenosarchaea group</taxon>
        <taxon>Methanomicrobia</taxon>
        <taxon>Methanomicrobiales</taxon>
        <taxon>Methanomicrobiaceae</taxon>
        <taxon>Methanoplanus</taxon>
    </lineage>
</organism>
<dbReference type="InParanoid" id="H1YX85"/>
<reference evidence="1 2" key="1">
    <citation type="submission" date="2011-10" db="EMBL/GenBank/DDBJ databases">
        <title>The Improved High-Quality Draft genome of Methanoplanus limicola DSM 2279.</title>
        <authorList>
            <consortium name="US DOE Joint Genome Institute (JGI-PGF)"/>
            <person name="Lucas S."/>
            <person name="Copeland A."/>
            <person name="Lapidus A."/>
            <person name="Glavina del Rio T."/>
            <person name="Dalin E."/>
            <person name="Tice H."/>
            <person name="Bruce D."/>
            <person name="Goodwin L."/>
            <person name="Pitluck S."/>
            <person name="Peters L."/>
            <person name="Mikhailova N."/>
            <person name="Lu M."/>
            <person name="Kyrpides N."/>
            <person name="Mavromatis K."/>
            <person name="Ivanova N."/>
            <person name="Markowitz V."/>
            <person name="Cheng J.-F."/>
            <person name="Hugenholtz P."/>
            <person name="Woyke T."/>
            <person name="Wu D."/>
            <person name="Wirth R."/>
            <person name="Brambilla E.-M."/>
            <person name="Klenk H.-P."/>
            <person name="Eisen J.A."/>
        </authorList>
    </citation>
    <scope>NUCLEOTIDE SEQUENCE [LARGE SCALE GENOMIC DNA]</scope>
    <source>
        <strain evidence="1 2">DSM 2279</strain>
    </source>
</reference>
<proteinExistence type="predicted"/>
<dbReference type="STRING" id="937775.Metlim_1787"/>
<name>H1YX85_9EURY</name>
<dbReference type="Proteomes" id="UP000005741">
    <property type="component" value="Chromosome"/>
</dbReference>
<evidence type="ECO:0000313" key="2">
    <source>
        <dbReference type="Proteomes" id="UP000005741"/>
    </source>
</evidence>
<keyword evidence="2" id="KW-1185">Reference proteome</keyword>
<dbReference type="OrthoDB" id="44142at2157"/>
<sequence>MNSEDPACINRLAKPSKQVLSEGLFIRHEPAEKRLLLWNQIKINRERFIDGECGDVLDDLDIHFRGIFDASLLCLSATFKDEGAEAVTDIFSGTEYRAYEHFERMRIIGIYSSEDLKKKIIKKESDVMEILRNYYLFGDSQFDEIFDSTEIRPSLRYFFHKKWGEIKTRINEAVSDLIIDSDYLVKLIRIWEDEGRRIADVAGENERQKISDELKCREDELSDELTGRDEEISRCKEDIEDLRDRLKMAVPDKNLKENLAENPGRYVTSGEARQYEINLLNRFGHKFSDFVSSVEKRYRVCGIREEKVNPPEYFRERFNLSVDDYLNIPRNSSLKIDLIEKKIFGRKEKVRIYVAYVSRQAEYAKYSCDCLPAGLKDLNIIMDNIRSDCNGNGIRAFLFAASPTGFDEKCRSIITGNNSARNSYGGSISVCLYDPEKGLMSYNSDDSFSRIFSKLCNPELLEEQKSRLKGEVEKKIKEDIAALGWCSLESSFDKNRDDYLQIKRHFYSFADENGHIVKYVENSGLIMM</sequence>